<comment type="pathway">
    <text evidence="3 16">Protein modification; protein glycosylation.</text>
</comment>
<evidence type="ECO:0000256" key="15">
    <source>
        <dbReference type="ARBA" id="ARBA00023211"/>
    </source>
</evidence>
<evidence type="ECO:0000256" key="13">
    <source>
        <dbReference type="ARBA" id="ARBA00023136"/>
    </source>
</evidence>
<proteinExistence type="inferred from homology"/>
<dbReference type="Pfam" id="PF00652">
    <property type="entry name" value="Ricin_B_lectin"/>
    <property type="match status" value="1"/>
</dbReference>
<evidence type="ECO:0000256" key="12">
    <source>
        <dbReference type="ARBA" id="ARBA00023034"/>
    </source>
</evidence>
<feature type="region of interest" description="Disordered" evidence="17">
    <location>
        <begin position="109"/>
        <end position="160"/>
    </location>
</feature>
<organism evidence="19 20">
    <name type="scientific">Polypedilum vanderplanki</name>
    <name type="common">Sleeping chironomid midge</name>
    <dbReference type="NCBI Taxonomy" id="319348"/>
    <lineage>
        <taxon>Eukaryota</taxon>
        <taxon>Metazoa</taxon>
        <taxon>Ecdysozoa</taxon>
        <taxon>Arthropoda</taxon>
        <taxon>Hexapoda</taxon>
        <taxon>Insecta</taxon>
        <taxon>Pterygota</taxon>
        <taxon>Neoptera</taxon>
        <taxon>Endopterygota</taxon>
        <taxon>Diptera</taxon>
        <taxon>Nematocera</taxon>
        <taxon>Chironomoidea</taxon>
        <taxon>Chironomidae</taxon>
        <taxon>Chironominae</taxon>
        <taxon>Polypedilum</taxon>
        <taxon>Polypedilum</taxon>
    </lineage>
</organism>
<evidence type="ECO:0000256" key="4">
    <source>
        <dbReference type="ARBA" id="ARBA00005680"/>
    </source>
</evidence>
<evidence type="ECO:0000256" key="16">
    <source>
        <dbReference type="RuleBase" id="RU361242"/>
    </source>
</evidence>
<dbReference type="InterPro" id="IPR001173">
    <property type="entry name" value="Glyco_trans_2-like"/>
</dbReference>
<keyword evidence="6 16" id="KW-0808">Transferase</keyword>
<dbReference type="CDD" id="cd23462">
    <property type="entry name" value="beta-trefoil_Ricin_Pgant9-like"/>
    <property type="match status" value="1"/>
</dbReference>
<dbReference type="EMBL" id="JADBJN010000003">
    <property type="protein sequence ID" value="KAG5672037.1"/>
    <property type="molecule type" value="Genomic_DNA"/>
</dbReference>
<evidence type="ECO:0000256" key="3">
    <source>
        <dbReference type="ARBA" id="ARBA00004922"/>
    </source>
</evidence>
<evidence type="ECO:0000259" key="18">
    <source>
        <dbReference type="SMART" id="SM00458"/>
    </source>
</evidence>
<evidence type="ECO:0000256" key="1">
    <source>
        <dbReference type="ARBA" id="ARBA00001936"/>
    </source>
</evidence>
<evidence type="ECO:0000256" key="9">
    <source>
        <dbReference type="ARBA" id="ARBA00022734"/>
    </source>
</evidence>
<feature type="compositionally biased region" description="Basic and acidic residues" evidence="17">
    <location>
        <begin position="109"/>
        <end position="124"/>
    </location>
</feature>
<dbReference type="FunFam" id="3.90.550.10:FF:000021">
    <property type="entry name" value="Polypeptide N-acetylgalactosaminyltransferase"/>
    <property type="match status" value="1"/>
</dbReference>
<keyword evidence="15 16" id="KW-0464">Manganese</keyword>
<protein>
    <recommendedName>
        <fullName evidence="16">Polypeptide N-acetylgalactosaminyltransferase</fullName>
        <ecNumber evidence="16">2.4.1.-</ecNumber>
    </recommendedName>
    <alternativeName>
        <fullName evidence="16">Protein-UDP acetylgalactosaminyltransferase</fullName>
    </alternativeName>
</protein>
<keyword evidence="20" id="KW-1185">Reference proteome</keyword>
<keyword evidence="10" id="KW-0735">Signal-anchor</keyword>
<keyword evidence="12 16" id="KW-0333">Golgi apparatus</keyword>
<reference evidence="19" key="1">
    <citation type="submission" date="2021-03" db="EMBL/GenBank/DDBJ databases">
        <title>Chromosome level genome of the anhydrobiotic midge Polypedilum vanderplanki.</title>
        <authorList>
            <person name="Yoshida Y."/>
            <person name="Kikawada T."/>
            <person name="Gusev O."/>
        </authorList>
    </citation>
    <scope>NUCLEOTIDE SEQUENCE</scope>
    <source>
        <strain evidence="19">NIAS01</strain>
        <tissue evidence="19">Whole body or cell culture</tissue>
    </source>
</reference>
<dbReference type="SMART" id="SM00458">
    <property type="entry name" value="RICIN"/>
    <property type="match status" value="1"/>
</dbReference>
<dbReference type="Gene3D" id="2.80.10.50">
    <property type="match status" value="2"/>
</dbReference>
<evidence type="ECO:0000256" key="10">
    <source>
        <dbReference type="ARBA" id="ARBA00022968"/>
    </source>
</evidence>
<keyword evidence="13 16" id="KW-0472">Membrane</keyword>
<dbReference type="CDD" id="cd02510">
    <property type="entry name" value="pp-GalNAc-T"/>
    <property type="match status" value="1"/>
</dbReference>
<keyword evidence="14 16" id="KW-1015">Disulfide bond</keyword>
<sequence length="699" mass="80253">MIWRRKSSLFKILLAILAIWFTVVFFFSDNNRSDTNVVLSPQLLTQHDENNAKAYDKNNKLKNFIIDSYKDAHEGFANAIANKKFPQLNPFESQKQEVDENEMINEIAGEHEEEVRQEEEERRPSTKAKVPSKKRFGNKDGDENVGFIPPPNDLGLESPGELGKPVTLPNNLTGEVKKLVDEGWLKNAFNQYVSDLISIRRSLPDPRTKWCKDAEKDYVQDLPQTSVIVTFHNEAWSTLLRSVHSILDRSPENLIKEIILVDDFSDMPHLRKQLEDYLLNYPKVKIIRAKKREGLIRARLLGAVAATAPVLTFLDSHIECTTGWLEPLLDRIARNSTTVVCPVIDVIDDTTLQYHYHDSTGVQVGGFDWNLQFNWHPVPESERKRHKDPSEPVWSPTMAGGLFSIDKAFFERLGMYDDGFDIWGGENLELSFKTWMCGGTLEIIPCSHVGHIFRKRSPYKWRTGVNVLRRNSIRLAEVWMDDYSKYYYQRIGSDKGDFGDISSRVQLRKDLKCKSFQWYLDTIFPELFIPGDAVAQGEVRNLGYGNRSCLDAQGGKKGLRKPVSLYPCHRQGGNQIRNNASNMCVDSAVKPDDLQGPVGLWPCHNQGGNQYWMLSKTGEIRRDEACLDYAGSDVILYPCHGGKGNQFWNYRFDTKQLHHKSSDRCMEISSDHQKLLMVECNSHRDAQKWYFENYDPSKL</sequence>
<keyword evidence="8" id="KW-0479">Metal-binding</keyword>
<comment type="similarity">
    <text evidence="4 16">Belongs to the glycosyltransferase 2 family. GalNAc-T subfamily.</text>
</comment>
<dbReference type="InterPro" id="IPR035992">
    <property type="entry name" value="Ricin_B-like_lectins"/>
</dbReference>
<dbReference type="InterPro" id="IPR029044">
    <property type="entry name" value="Nucleotide-diphossugar_trans"/>
</dbReference>
<dbReference type="EC" id="2.4.1.-" evidence="16"/>
<evidence type="ECO:0000313" key="20">
    <source>
        <dbReference type="Proteomes" id="UP001107558"/>
    </source>
</evidence>
<keyword evidence="5 16" id="KW-0328">Glycosyltransferase</keyword>
<gene>
    <name evidence="19" type="ORF">PVAND_002199</name>
</gene>
<dbReference type="PROSITE" id="PS50231">
    <property type="entry name" value="RICIN_B_LECTIN"/>
    <property type="match status" value="1"/>
</dbReference>
<evidence type="ECO:0000256" key="17">
    <source>
        <dbReference type="SAM" id="MobiDB-lite"/>
    </source>
</evidence>
<dbReference type="SUPFAM" id="SSF53448">
    <property type="entry name" value="Nucleotide-diphospho-sugar transferases"/>
    <property type="match status" value="1"/>
</dbReference>
<dbReference type="InterPro" id="IPR045885">
    <property type="entry name" value="GalNAc-T"/>
</dbReference>
<dbReference type="GO" id="GO:0046872">
    <property type="term" value="F:metal ion binding"/>
    <property type="evidence" value="ECO:0007669"/>
    <property type="project" value="UniProtKB-KW"/>
</dbReference>
<evidence type="ECO:0000256" key="11">
    <source>
        <dbReference type="ARBA" id="ARBA00022989"/>
    </source>
</evidence>
<keyword evidence="11 16" id="KW-1133">Transmembrane helix</keyword>
<dbReference type="InterPro" id="IPR000772">
    <property type="entry name" value="Ricin_B_lectin"/>
</dbReference>
<dbReference type="GO" id="GO:0000139">
    <property type="term" value="C:Golgi membrane"/>
    <property type="evidence" value="ECO:0007669"/>
    <property type="project" value="UniProtKB-SubCell"/>
</dbReference>
<feature type="domain" description="Ricin B lectin" evidence="18">
    <location>
        <begin position="570"/>
        <end position="692"/>
    </location>
</feature>
<dbReference type="SUPFAM" id="SSF50370">
    <property type="entry name" value="Ricin B-like lectins"/>
    <property type="match status" value="2"/>
</dbReference>
<name>A0A9J6BQV1_POLVA</name>
<dbReference type="Gene3D" id="3.90.550.10">
    <property type="entry name" value="Spore Coat Polysaccharide Biosynthesis Protein SpsA, Chain A"/>
    <property type="match status" value="1"/>
</dbReference>
<comment type="caution">
    <text evidence="19">The sequence shown here is derived from an EMBL/GenBank/DDBJ whole genome shotgun (WGS) entry which is preliminary data.</text>
</comment>
<evidence type="ECO:0000256" key="7">
    <source>
        <dbReference type="ARBA" id="ARBA00022692"/>
    </source>
</evidence>
<dbReference type="AlphaFoldDB" id="A0A9J6BQV1"/>
<evidence type="ECO:0000313" key="19">
    <source>
        <dbReference type="EMBL" id="KAG5672037.1"/>
    </source>
</evidence>
<evidence type="ECO:0000256" key="6">
    <source>
        <dbReference type="ARBA" id="ARBA00022679"/>
    </source>
</evidence>
<dbReference type="FunFam" id="2.80.10.50:FF:000096">
    <property type="entry name" value="Polypeptide N-acetylgalactosaminyltransferase"/>
    <property type="match status" value="1"/>
</dbReference>
<evidence type="ECO:0000256" key="14">
    <source>
        <dbReference type="ARBA" id="ARBA00023157"/>
    </source>
</evidence>
<dbReference type="OrthoDB" id="6119243at2759"/>
<comment type="subcellular location">
    <subcellularLocation>
        <location evidence="2 16">Golgi apparatus membrane</location>
        <topology evidence="2 16">Single-pass type II membrane protein</topology>
    </subcellularLocation>
</comment>
<keyword evidence="9 16" id="KW-0430">Lectin</keyword>
<feature type="transmembrane region" description="Helical" evidence="16">
    <location>
        <begin position="12"/>
        <end position="28"/>
    </location>
</feature>
<dbReference type="PANTHER" id="PTHR11675:SF131">
    <property type="entry name" value="POLYPEPTIDE N-ACETYLGALACTOSAMINYLTRANSFERASE 9-RELATED"/>
    <property type="match status" value="1"/>
</dbReference>
<dbReference type="PANTHER" id="PTHR11675">
    <property type="entry name" value="N-ACETYLGALACTOSAMINYLTRANSFERASE"/>
    <property type="match status" value="1"/>
</dbReference>
<evidence type="ECO:0000256" key="8">
    <source>
        <dbReference type="ARBA" id="ARBA00022723"/>
    </source>
</evidence>
<keyword evidence="7 16" id="KW-0812">Transmembrane</keyword>
<dbReference type="GO" id="GO:0006493">
    <property type="term" value="P:protein O-linked glycosylation"/>
    <property type="evidence" value="ECO:0007669"/>
    <property type="project" value="TreeGrafter"/>
</dbReference>
<dbReference type="GO" id="GO:0004653">
    <property type="term" value="F:polypeptide N-acetylgalactosaminyltransferase activity"/>
    <property type="evidence" value="ECO:0007669"/>
    <property type="project" value="UniProtKB-ARBA"/>
</dbReference>
<evidence type="ECO:0000256" key="5">
    <source>
        <dbReference type="ARBA" id="ARBA00022676"/>
    </source>
</evidence>
<dbReference type="Pfam" id="PF00535">
    <property type="entry name" value="Glycos_transf_2"/>
    <property type="match status" value="1"/>
</dbReference>
<dbReference type="Proteomes" id="UP001107558">
    <property type="component" value="Chromosome 3"/>
</dbReference>
<accession>A0A9J6BQV1</accession>
<comment type="cofactor">
    <cofactor evidence="1 16">
        <name>Mn(2+)</name>
        <dbReference type="ChEBI" id="CHEBI:29035"/>
    </cofactor>
</comment>
<evidence type="ECO:0000256" key="2">
    <source>
        <dbReference type="ARBA" id="ARBA00004323"/>
    </source>
</evidence>
<dbReference type="GO" id="GO:0030246">
    <property type="term" value="F:carbohydrate binding"/>
    <property type="evidence" value="ECO:0007669"/>
    <property type="project" value="UniProtKB-KW"/>
</dbReference>